<evidence type="ECO:0000256" key="4">
    <source>
        <dbReference type="SAM" id="SignalP"/>
    </source>
</evidence>
<proteinExistence type="inferred from homology"/>
<gene>
    <name evidence="6" type="primary">rbsB</name>
    <name evidence="6" type="ORF">KSX_62290</name>
</gene>
<dbReference type="PANTHER" id="PTHR46847">
    <property type="entry name" value="D-ALLOSE-BINDING PERIPLASMIC PROTEIN-RELATED"/>
    <property type="match status" value="1"/>
</dbReference>
<dbReference type="EMBL" id="BNJF01000003">
    <property type="protein sequence ID" value="GHO48066.1"/>
    <property type="molecule type" value="Genomic_DNA"/>
</dbReference>
<name>A0A8J3I3F5_9CHLR</name>
<keyword evidence="7" id="KW-1185">Reference proteome</keyword>
<protein>
    <submittedName>
        <fullName evidence="6">Sugar ABC transporter substrate-binding protein</fullName>
    </submittedName>
</protein>
<dbReference type="Pfam" id="PF13407">
    <property type="entry name" value="Peripla_BP_4"/>
    <property type="match status" value="1"/>
</dbReference>
<organism evidence="6 7">
    <name type="scientific">Ktedonospora formicarum</name>
    <dbReference type="NCBI Taxonomy" id="2778364"/>
    <lineage>
        <taxon>Bacteria</taxon>
        <taxon>Bacillati</taxon>
        <taxon>Chloroflexota</taxon>
        <taxon>Ktedonobacteria</taxon>
        <taxon>Ktedonobacterales</taxon>
        <taxon>Ktedonobacteraceae</taxon>
        <taxon>Ktedonospora</taxon>
    </lineage>
</organism>
<dbReference type="Proteomes" id="UP000612362">
    <property type="component" value="Unassembled WGS sequence"/>
</dbReference>
<dbReference type="Gene3D" id="3.40.50.2300">
    <property type="match status" value="2"/>
</dbReference>
<dbReference type="PROSITE" id="PS51257">
    <property type="entry name" value="PROKAR_LIPOPROTEIN"/>
    <property type="match status" value="1"/>
</dbReference>
<dbReference type="AlphaFoldDB" id="A0A8J3I3F5"/>
<dbReference type="RefSeq" id="WP_220197278.1">
    <property type="nucleotide sequence ID" value="NZ_BNJF01000003.1"/>
</dbReference>
<dbReference type="SUPFAM" id="SSF53822">
    <property type="entry name" value="Periplasmic binding protein-like I"/>
    <property type="match status" value="1"/>
</dbReference>
<feature type="signal peptide" evidence="4">
    <location>
        <begin position="1"/>
        <end position="27"/>
    </location>
</feature>
<evidence type="ECO:0000259" key="5">
    <source>
        <dbReference type="Pfam" id="PF13407"/>
    </source>
</evidence>
<evidence type="ECO:0000313" key="7">
    <source>
        <dbReference type="Proteomes" id="UP000612362"/>
    </source>
</evidence>
<evidence type="ECO:0000256" key="3">
    <source>
        <dbReference type="ARBA" id="ARBA00022729"/>
    </source>
</evidence>
<dbReference type="GO" id="GO:0030246">
    <property type="term" value="F:carbohydrate binding"/>
    <property type="evidence" value="ECO:0007669"/>
    <property type="project" value="UniProtKB-ARBA"/>
</dbReference>
<dbReference type="InterPro" id="IPR025997">
    <property type="entry name" value="SBP_2_dom"/>
</dbReference>
<dbReference type="PANTHER" id="PTHR46847:SF1">
    <property type="entry name" value="D-ALLOSE-BINDING PERIPLASMIC PROTEIN-RELATED"/>
    <property type="match status" value="1"/>
</dbReference>
<feature type="chain" id="PRO_5035307282" evidence="4">
    <location>
        <begin position="28"/>
        <end position="365"/>
    </location>
</feature>
<evidence type="ECO:0000256" key="1">
    <source>
        <dbReference type="ARBA" id="ARBA00004196"/>
    </source>
</evidence>
<reference evidence="6" key="1">
    <citation type="submission" date="2020-10" db="EMBL/GenBank/DDBJ databases">
        <title>Taxonomic study of unclassified bacteria belonging to the class Ktedonobacteria.</title>
        <authorList>
            <person name="Yabe S."/>
            <person name="Wang C.M."/>
            <person name="Zheng Y."/>
            <person name="Sakai Y."/>
            <person name="Cavaletti L."/>
            <person name="Monciardini P."/>
            <person name="Donadio S."/>
        </authorList>
    </citation>
    <scope>NUCLEOTIDE SEQUENCE</scope>
    <source>
        <strain evidence="6">SOSP1-1</strain>
    </source>
</reference>
<dbReference type="GO" id="GO:0030313">
    <property type="term" value="C:cell envelope"/>
    <property type="evidence" value="ECO:0007669"/>
    <property type="project" value="UniProtKB-SubCell"/>
</dbReference>
<accession>A0A8J3I3F5</accession>
<feature type="domain" description="Periplasmic binding protein" evidence="5">
    <location>
        <begin position="47"/>
        <end position="307"/>
    </location>
</feature>
<sequence length="365" mass="39303">MHTVKRLHFFRYISPLALLIMLVAMLAACGGSGDATGNGDNKGPFTIGVSNGFVGSEWRTQMIQDLQSANAEYMKQGLTKDLVIQSADTDVPGQIQQIRNLINKGVDAIIVDPNSVSGLDGVFKEAKNAGITVISVDQAVTSPDVTNVVIDQTEWARMSAKWLAEQLKGKGNIVVVNGIKGHPANEARYNGVKEVLAQYPGIKVVNEINADWDQAKGQQKMSDVLASQPNIDAVWSQDGMALGVLQALEAANLSKLPIVVGEARAGYMQLWQQVKSKHSDFLSYGVVNPPGAAVSGLRVALQLLQGKHFKADALQGTPKNTLFVPIPGKVDPESFESEFAKVKDKPASYCLDGYISDDEAKSYFS</sequence>
<comment type="subcellular location">
    <subcellularLocation>
        <location evidence="1">Cell envelope</location>
    </subcellularLocation>
</comment>
<comment type="similarity">
    <text evidence="2">Belongs to the bacterial solute-binding protein 2 family.</text>
</comment>
<dbReference type="CDD" id="cd19999">
    <property type="entry name" value="PBP1_ABC_sugar_binding-like"/>
    <property type="match status" value="1"/>
</dbReference>
<dbReference type="InterPro" id="IPR028082">
    <property type="entry name" value="Peripla_BP_I"/>
</dbReference>
<evidence type="ECO:0000313" key="6">
    <source>
        <dbReference type="EMBL" id="GHO48066.1"/>
    </source>
</evidence>
<evidence type="ECO:0000256" key="2">
    <source>
        <dbReference type="ARBA" id="ARBA00007639"/>
    </source>
</evidence>
<keyword evidence="3 4" id="KW-0732">Signal</keyword>
<comment type="caution">
    <text evidence="6">The sequence shown here is derived from an EMBL/GenBank/DDBJ whole genome shotgun (WGS) entry which is preliminary data.</text>
</comment>